<dbReference type="Pfam" id="PF01455">
    <property type="entry name" value="HupF_HypC"/>
    <property type="match status" value="1"/>
</dbReference>
<dbReference type="PANTHER" id="PTHR35177">
    <property type="entry name" value="HYDROGENASE MATURATION FACTOR HYBG"/>
    <property type="match status" value="1"/>
</dbReference>
<dbReference type="Gene3D" id="2.30.30.140">
    <property type="match status" value="1"/>
</dbReference>
<dbReference type="InterPro" id="IPR001109">
    <property type="entry name" value="Hydrogenase_HupF/HypC"/>
</dbReference>
<evidence type="ECO:0000313" key="2">
    <source>
        <dbReference type="EMBL" id="OIR18038.1"/>
    </source>
</evidence>
<name>A0A1J5U169_9ZZZZ</name>
<dbReference type="PANTHER" id="PTHR35177:SF2">
    <property type="entry name" value="HYDROGENASE MATURATION FACTOR HYBG"/>
    <property type="match status" value="1"/>
</dbReference>
<dbReference type="NCBIfam" id="TIGR00074">
    <property type="entry name" value="hypC_hupF"/>
    <property type="match status" value="1"/>
</dbReference>
<dbReference type="GO" id="GO:0005506">
    <property type="term" value="F:iron ion binding"/>
    <property type="evidence" value="ECO:0007669"/>
    <property type="project" value="TreeGrafter"/>
</dbReference>
<dbReference type="GO" id="GO:1902670">
    <property type="term" value="F:carbon dioxide binding"/>
    <property type="evidence" value="ECO:0007669"/>
    <property type="project" value="TreeGrafter"/>
</dbReference>
<dbReference type="PRINTS" id="PR00445">
    <property type="entry name" value="HUPFHYPC"/>
</dbReference>
<organism evidence="2">
    <name type="scientific">mine drainage metagenome</name>
    <dbReference type="NCBI Taxonomy" id="410659"/>
    <lineage>
        <taxon>unclassified sequences</taxon>
        <taxon>metagenomes</taxon>
        <taxon>ecological metagenomes</taxon>
    </lineage>
</organism>
<dbReference type="EMBL" id="MLJW01000003">
    <property type="protein sequence ID" value="OIR18038.1"/>
    <property type="molecule type" value="Genomic_DNA"/>
</dbReference>
<dbReference type="GO" id="GO:0051604">
    <property type="term" value="P:protein maturation"/>
    <property type="evidence" value="ECO:0007669"/>
    <property type="project" value="TreeGrafter"/>
</dbReference>
<protein>
    <submittedName>
        <fullName evidence="2">HupF/HypC family protein</fullName>
    </submittedName>
</protein>
<evidence type="ECO:0000256" key="1">
    <source>
        <dbReference type="ARBA" id="ARBA00006018"/>
    </source>
</evidence>
<comment type="caution">
    <text evidence="2">The sequence shown here is derived from an EMBL/GenBank/DDBJ whole genome shotgun (WGS) entry which is preliminary data.</text>
</comment>
<dbReference type="SUPFAM" id="SSF159127">
    <property type="entry name" value="HupF/HypC-like"/>
    <property type="match status" value="1"/>
</dbReference>
<sequence>MCLGIPMQVIEVHETYALCEGRNGKQVINTMLVDRVEVGQWLMTFLDAGREVIDAERAALVNAALDGLQAMADGGEVDLDVFFADLVNREPTLPEFLRKDKV</sequence>
<dbReference type="InterPro" id="IPR019812">
    <property type="entry name" value="Hydgase_assmbl_chp_CS"/>
</dbReference>
<proteinExistence type="inferred from homology"/>
<dbReference type="PROSITE" id="PS01097">
    <property type="entry name" value="HUPF_HYPC"/>
    <property type="match status" value="1"/>
</dbReference>
<gene>
    <name evidence="2" type="ORF">GALL_13640</name>
</gene>
<reference evidence="2" key="1">
    <citation type="submission" date="2016-10" db="EMBL/GenBank/DDBJ databases">
        <title>Sequence of Gallionella enrichment culture.</title>
        <authorList>
            <person name="Poehlein A."/>
            <person name="Muehling M."/>
            <person name="Daniel R."/>
        </authorList>
    </citation>
    <scope>NUCLEOTIDE SEQUENCE</scope>
</reference>
<dbReference type="AlphaFoldDB" id="A0A1J5U169"/>
<comment type="similarity">
    <text evidence="1">Belongs to the HupF/HypC family.</text>
</comment>
<accession>A0A1J5U169</accession>